<keyword evidence="3" id="KW-0804">Transcription</keyword>
<dbReference type="Proteomes" id="UP000636004">
    <property type="component" value="Unassembled WGS sequence"/>
</dbReference>
<dbReference type="SUPFAM" id="SSF55073">
    <property type="entry name" value="Nucleotide cyclase"/>
    <property type="match status" value="1"/>
</dbReference>
<dbReference type="GO" id="GO:0003700">
    <property type="term" value="F:DNA-binding transcription factor activity"/>
    <property type="evidence" value="ECO:0007669"/>
    <property type="project" value="InterPro"/>
</dbReference>
<evidence type="ECO:0000256" key="3">
    <source>
        <dbReference type="ARBA" id="ARBA00023163"/>
    </source>
</evidence>
<dbReference type="PROSITE" id="PS01124">
    <property type="entry name" value="HTH_ARAC_FAMILY_2"/>
    <property type="match status" value="1"/>
</dbReference>
<feature type="domain" description="HTH araC/xylS-type" evidence="4">
    <location>
        <begin position="264"/>
        <end position="363"/>
    </location>
</feature>
<dbReference type="InterPro" id="IPR018062">
    <property type="entry name" value="HTH_AraC-typ_CS"/>
</dbReference>
<dbReference type="InterPro" id="IPR029787">
    <property type="entry name" value="Nucleotide_cyclase"/>
</dbReference>
<dbReference type="PROSITE" id="PS00041">
    <property type="entry name" value="HTH_ARAC_FAMILY_1"/>
    <property type="match status" value="1"/>
</dbReference>
<accession>A0A918R5M8</accession>
<name>A0A918R5M8_9FLAO</name>
<comment type="caution">
    <text evidence="5">The sequence shown here is derived from an EMBL/GenBank/DDBJ whole genome shotgun (WGS) entry which is preliminary data.</text>
</comment>
<keyword evidence="6" id="KW-1185">Reference proteome</keyword>
<dbReference type="PRINTS" id="PR00032">
    <property type="entry name" value="HTHARAC"/>
</dbReference>
<dbReference type="Pfam" id="PF14026">
    <property type="entry name" value="SCO4226-like"/>
    <property type="match status" value="1"/>
</dbReference>
<dbReference type="Pfam" id="PF12833">
    <property type="entry name" value="HTH_18"/>
    <property type="match status" value="1"/>
</dbReference>
<dbReference type="PANTHER" id="PTHR43280:SF2">
    <property type="entry name" value="HTH-TYPE TRANSCRIPTIONAL REGULATOR EXSA"/>
    <property type="match status" value="1"/>
</dbReference>
<keyword evidence="2" id="KW-0238">DNA-binding</keyword>
<dbReference type="InterPro" id="IPR042557">
    <property type="entry name" value="SCO4226"/>
</dbReference>
<dbReference type="InterPro" id="IPR020449">
    <property type="entry name" value="Tscrpt_reg_AraC-type_HTH"/>
</dbReference>
<reference evidence="5" key="1">
    <citation type="journal article" date="2014" name="Int. J. Syst. Evol. Microbiol.">
        <title>Complete genome sequence of Corynebacterium casei LMG S-19264T (=DSM 44701T), isolated from a smear-ripened cheese.</title>
        <authorList>
            <consortium name="US DOE Joint Genome Institute (JGI-PGF)"/>
            <person name="Walter F."/>
            <person name="Albersmeier A."/>
            <person name="Kalinowski J."/>
            <person name="Ruckert C."/>
        </authorList>
    </citation>
    <scope>NUCLEOTIDE SEQUENCE</scope>
    <source>
        <strain evidence="5">KCTC 12710</strain>
    </source>
</reference>
<dbReference type="Gene3D" id="3.30.70.1230">
    <property type="entry name" value="Nucleotide cyclase"/>
    <property type="match status" value="1"/>
</dbReference>
<reference evidence="5" key="2">
    <citation type="submission" date="2020-09" db="EMBL/GenBank/DDBJ databases">
        <authorList>
            <person name="Sun Q."/>
            <person name="Kim S."/>
        </authorList>
    </citation>
    <scope>NUCLEOTIDE SEQUENCE</scope>
    <source>
        <strain evidence="5">KCTC 12710</strain>
    </source>
</reference>
<dbReference type="SMART" id="SM00342">
    <property type="entry name" value="HTH_ARAC"/>
    <property type="match status" value="1"/>
</dbReference>
<dbReference type="RefSeq" id="WP_189361405.1">
    <property type="nucleotide sequence ID" value="NZ_BMWZ01000006.1"/>
</dbReference>
<dbReference type="PANTHER" id="PTHR43280">
    <property type="entry name" value="ARAC-FAMILY TRANSCRIPTIONAL REGULATOR"/>
    <property type="match status" value="1"/>
</dbReference>
<evidence type="ECO:0000256" key="1">
    <source>
        <dbReference type="ARBA" id="ARBA00023015"/>
    </source>
</evidence>
<dbReference type="GO" id="GO:0043565">
    <property type="term" value="F:sequence-specific DNA binding"/>
    <property type="evidence" value="ECO:0007669"/>
    <property type="project" value="InterPro"/>
</dbReference>
<protein>
    <recommendedName>
        <fullName evidence="4">HTH araC/xylS-type domain-containing protein</fullName>
    </recommendedName>
</protein>
<gene>
    <name evidence="5" type="ORF">GCM10007028_26010</name>
</gene>
<dbReference type="InterPro" id="IPR009057">
    <property type="entry name" value="Homeodomain-like_sf"/>
</dbReference>
<dbReference type="InterPro" id="IPR018060">
    <property type="entry name" value="HTH_AraC"/>
</dbReference>
<dbReference type="AlphaFoldDB" id="A0A918R5M8"/>
<dbReference type="Gene3D" id="3.30.70.3090">
    <property type="entry name" value="ORF SCO4226, nickel-binding ferredoxin-like monomer"/>
    <property type="match status" value="1"/>
</dbReference>
<dbReference type="InterPro" id="IPR025336">
    <property type="entry name" value="SCO4226-like"/>
</dbReference>
<dbReference type="EMBL" id="BMWZ01000006">
    <property type="protein sequence ID" value="GGZ86710.1"/>
    <property type="molecule type" value="Genomic_DNA"/>
</dbReference>
<evidence type="ECO:0000259" key="4">
    <source>
        <dbReference type="PROSITE" id="PS01124"/>
    </source>
</evidence>
<organism evidence="5 6">
    <name type="scientific">Algibacter mikhailovii</name>
    <dbReference type="NCBI Taxonomy" id="425498"/>
    <lineage>
        <taxon>Bacteria</taxon>
        <taxon>Pseudomonadati</taxon>
        <taxon>Bacteroidota</taxon>
        <taxon>Flavobacteriia</taxon>
        <taxon>Flavobacteriales</taxon>
        <taxon>Flavobacteriaceae</taxon>
        <taxon>Algibacter</taxon>
    </lineage>
</organism>
<dbReference type="Gene3D" id="1.10.10.60">
    <property type="entry name" value="Homeodomain-like"/>
    <property type="match status" value="1"/>
</dbReference>
<dbReference type="SUPFAM" id="SSF46689">
    <property type="entry name" value="Homeodomain-like"/>
    <property type="match status" value="1"/>
</dbReference>
<evidence type="ECO:0000256" key="2">
    <source>
        <dbReference type="ARBA" id="ARBA00023125"/>
    </source>
</evidence>
<evidence type="ECO:0000313" key="6">
    <source>
        <dbReference type="Proteomes" id="UP000636004"/>
    </source>
</evidence>
<evidence type="ECO:0000313" key="5">
    <source>
        <dbReference type="EMBL" id="GGZ86710.1"/>
    </source>
</evidence>
<proteinExistence type="predicted"/>
<keyword evidence="1" id="KW-0805">Transcription regulation</keyword>
<sequence>MPIFMDFHDLPDGVTAAHVAEMHQADLKIEHKYNCRGLTYWCDERRQTAFCLIEAPNEQAIVDLHQKAHGAVPQRIIEVNDKIVESFLGRIEDPKKSQNTKLNIINDPAFKTLMVIIIKKKSLRKKGFKTLSAAIRGYHKSITNIISKQKGRIVKEKANIYLTSFDSVTNAIKSAHEIQEIYNCVITPDLQFQIGISAGVPVTDKKNIFEDTIKKANYLAYIANDKVALSKEVKDLYESENRQISLGNKQEFNAVNTQDEKFIEHLMEYTEKVWSFSNINVGDFHKNLGFSKSKLYRTMISVIGMSPNSFLKNYRLNKAIELLDKQESNISQIAYQTGFSSPAYFSKCFQEVYGILPSNYIKLQLV</sequence>